<protein>
    <submittedName>
        <fullName evidence="3">Glutathione S-transferase</fullName>
    </submittedName>
</protein>
<dbReference type="Pfam" id="PF02798">
    <property type="entry name" value="GST_N"/>
    <property type="match status" value="1"/>
</dbReference>
<dbReference type="Pfam" id="PF13410">
    <property type="entry name" value="GST_C_2"/>
    <property type="match status" value="1"/>
</dbReference>
<dbReference type="RefSeq" id="WP_108174111.1">
    <property type="nucleotide sequence ID" value="NZ_PZZL01000001.1"/>
</dbReference>
<dbReference type="InterPro" id="IPR040079">
    <property type="entry name" value="Glutathione_S-Trfase"/>
</dbReference>
<dbReference type="SFLD" id="SFLDG00358">
    <property type="entry name" value="Main_(cytGST)"/>
    <property type="match status" value="1"/>
</dbReference>
<dbReference type="Gene3D" id="3.40.30.10">
    <property type="entry name" value="Glutaredoxin"/>
    <property type="match status" value="1"/>
</dbReference>
<dbReference type="EMBL" id="PZZL01000001">
    <property type="protein sequence ID" value="PTM61654.1"/>
    <property type="molecule type" value="Genomic_DNA"/>
</dbReference>
<name>A0A2T4ZI60_9HYPH</name>
<dbReference type="PROSITE" id="PS50405">
    <property type="entry name" value="GST_CTER"/>
    <property type="match status" value="1"/>
</dbReference>
<proteinExistence type="predicted"/>
<gene>
    <name evidence="3" type="ORF">C8P69_101324</name>
</gene>
<evidence type="ECO:0000313" key="3">
    <source>
        <dbReference type="EMBL" id="PTM61654.1"/>
    </source>
</evidence>
<dbReference type="PROSITE" id="PS50404">
    <property type="entry name" value="GST_NTER"/>
    <property type="match status" value="1"/>
</dbReference>
<reference evidence="3 4" key="1">
    <citation type="submission" date="2018-04" db="EMBL/GenBank/DDBJ databases">
        <title>Genomic Encyclopedia of Archaeal and Bacterial Type Strains, Phase II (KMG-II): from individual species to whole genera.</title>
        <authorList>
            <person name="Goeker M."/>
        </authorList>
    </citation>
    <scope>NUCLEOTIDE SEQUENCE [LARGE SCALE GENOMIC DNA]</scope>
    <source>
        <strain evidence="3 4">DSM 25521</strain>
    </source>
</reference>
<dbReference type="InterPro" id="IPR036282">
    <property type="entry name" value="Glutathione-S-Trfase_C_sf"/>
</dbReference>
<dbReference type="SFLD" id="SFLDG01150">
    <property type="entry name" value="Main.1:_Beta-like"/>
    <property type="match status" value="1"/>
</dbReference>
<dbReference type="SFLD" id="SFLDS00019">
    <property type="entry name" value="Glutathione_Transferase_(cytos"/>
    <property type="match status" value="1"/>
</dbReference>
<feature type="domain" description="GST N-terminal" evidence="1">
    <location>
        <begin position="1"/>
        <end position="81"/>
    </location>
</feature>
<dbReference type="PANTHER" id="PTHR44051">
    <property type="entry name" value="GLUTATHIONE S-TRANSFERASE-RELATED"/>
    <property type="match status" value="1"/>
</dbReference>
<dbReference type="OrthoDB" id="7583243at2"/>
<evidence type="ECO:0000313" key="4">
    <source>
        <dbReference type="Proteomes" id="UP000241808"/>
    </source>
</evidence>
<feature type="domain" description="GST C-terminal" evidence="2">
    <location>
        <begin position="87"/>
        <end position="205"/>
    </location>
</feature>
<dbReference type="Proteomes" id="UP000241808">
    <property type="component" value="Unassembled WGS sequence"/>
</dbReference>
<sequence>MTWKFFYGPKTCALASRIALEEAGAAYEPVRVDFASGEQTKPAYLAINPKGRVPALVTDRGVLTENVAILAFVAQSHPDKNLAPLSDPFAFAEMQAFNAYLASTVHVNHAHKHRGHRWATEESSFLDMRRKVPETMAASFRLIENDFFRGPWVMGEAYSVADAYLFTVTRWLEGDGVDVAQFPRVAEHLARMGERPSVKAALAYE</sequence>
<evidence type="ECO:0000259" key="1">
    <source>
        <dbReference type="PROSITE" id="PS50404"/>
    </source>
</evidence>
<accession>A0A2T4ZI60</accession>
<comment type="caution">
    <text evidence="3">The sequence shown here is derived from an EMBL/GenBank/DDBJ whole genome shotgun (WGS) entry which is preliminary data.</text>
</comment>
<organism evidence="3 4">
    <name type="scientific">Phreatobacter oligotrophus</name>
    <dbReference type="NCBI Taxonomy" id="1122261"/>
    <lineage>
        <taxon>Bacteria</taxon>
        <taxon>Pseudomonadati</taxon>
        <taxon>Pseudomonadota</taxon>
        <taxon>Alphaproteobacteria</taxon>
        <taxon>Hyphomicrobiales</taxon>
        <taxon>Phreatobacteraceae</taxon>
        <taxon>Phreatobacter</taxon>
    </lineage>
</organism>
<dbReference type="SUPFAM" id="SSF47616">
    <property type="entry name" value="GST C-terminal domain-like"/>
    <property type="match status" value="1"/>
</dbReference>
<dbReference type="Gene3D" id="1.20.1050.10">
    <property type="match status" value="1"/>
</dbReference>
<evidence type="ECO:0000259" key="2">
    <source>
        <dbReference type="PROSITE" id="PS50405"/>
    </source>
</evidence>
<dbReference type="AlphaFoldDB" id="A0A2T4ZI60"/>
<dbReference type="InterPro" id="IPR036249">
    <property type="entry name" value="Thioredoxin-like_sf"/>
</dbReference>
<dbReference type="InterPro" id="IPR010987">
    <property type="entry name" value="Glutathione-S-Trfase_C-like"/>
</dbReference>
<dbReference type="InterPro" id="IPR004045">
    <property type="entry name" value="Glutathione_S-Trfase_N"/>
</dbReference>
<keyword evidence="4" id="KW-1185">Reference proteome</keyword>
<dbReference type="GO" id="GO:0016740">
    <property type="term" value="F:transferase activity"/>
    <property type="evidence" value="ECO:0007669"/>
    <property type="project" value="UniProtKB-KW"/>
</dbReference>
<dbReference type="SUPFAM" id="SSF52833">
    <property type="entry name" value="Thioredoxin-like"/>
    <property type="match status" value="1"/>
</dbReference>
<dbReference type="CDD" id="cd03057">
    <property type="entry name" value="GST_N_Beta"/>
    <property type="match status" value="1"/>
</dbReference>
<dbReference type="PANTHER" id="PTHR44051:SF8">
    <property type="entry name" value="GLUTATHIONE S-TRANSFERASE GSTA"/>
    <property type="match status" value="1"/>
</dbReference>
<dbReference type="CDD" id="cd03188">
    <property type="entry name" value="GST_C_Beta"/>
    <property type="match status" value="1"/>
</dbReference>
<keyword evidence="3" id="KW-0808">Transferase</keyword>